<evidence type="ECO:0000313" key="2">
    <source>
        <dbReference type="EMBL" id="GMR40313.1"/>
    </source>
</evidence>
<dbReference type="Proteomes" id="UP001328107">
    <property type="component" value="Unassembled WGS sequence"/>
</dbReference>
<proteinExistence type="predicted"/>
<evidence type="ECO:0000313" key="3">
    <source>
        <dbReference type="Proteomes" id="UP001328107"/>
    </source>
</evidence>
<reference evidence="3" key="1">
    <citation type="submission" date="2022-10" db="EMBL/GenBank/DDBJ databases">
        <title>Genome assembly of Pristionchus species.</title>
        <authorList>
            <person name="Yoshida K."/>
            <person name="Sommer R.J."/>
        </authorList>
    </citation>
    <scope>NUCLEOTIDE SEQUENCE [LARGE SCALE GENOMIC DNA]</scope>
    <source>
        <strain evidence="3">RS5460</strain>
    </source>
</reference>
<sequence>LRHEMQLTHAPAFVPLRPPPAGLLGYQCREVRCCRAYGDATWPQCVQNRPVDRRRDGALNDGTGGADELERPAARATIVQSRIEEKLHRLANQVISIRERTGNRQSSQTFSLG</sequence>
<gene>
    <name evidence="2" type="ORF">PMAYCL1PPCAC_10508</name>
</gene>
<accession>A0AAN4ZFK2</accession>
<comment type="caution">
    <text evidence="2">The sequence shown here is derived from an EMBL/GenBank/DDBJ whole genome shotgun (WGS) entry which is preliminary data.</text>
</comment>
<evidence type="ECO:0000256" key="1">
    <source>
        <dbReference type="SAM" id="MobiDB-lite"/>
    </source>
</evidence>
<feature type="region of interest" description="Disordered" evidence="1">
    <location>
        <begin position="53"/>
        <end position="72"/>
    </location>
</feature>
<organism evidence="2 3">
    <name type="scientific">Pristionchus mayeri</name>
    <dbReference type="NCBI Taxonomy" id="1317129"/>
    <lineage>
        <taxon>Eukaryota</taxon>
        <taxon>Metazoa</taxon>
        <taxon>Ecdysozoa</taxon>
        <taxon>Nematoda</taxon>
        <taxon>Chromadorea</taxon>
        <taxon>Rhabditida</taxon>
        <taxon>Rhabditina</taxon>
        <taxon>Diplogasteromorpha</taxon>
        <taxon>Diplogasteroidea</taxon>
        <taxon>Neodiplogasteridae</taxon>
        <taxon>Pristionchus</taxon>
    </lineage>
</organism>
<name>A0AAN4ZFK2_9BILA</name>
<feature type="non-terminal residue" evidence="2">
    <location>
        <position position="1"/>
    </location>
</feature>
<keyword evidence="3" id="KW-1185">Reference proteome</keyword>
<dbReference type="AlphaFoldDB" id="A0AAN4ZFK2"/>
<dbReference type="EMBL" id="BTRK01000003">
    <property type="protein sequence ID" value="GMR40313.1"/>
    <property type="molecule type" value="Genomic_DNA"/>
</dbReference>
<protein>
    <submittedName>
        <fullName evidence="2">Uncharacterized protein</fullName>
    </submittedName>
</protein>